<protein>
    <submittedName>
        <fullName evidence="7">Aminotransferase class I/II-fold pyridoxal phosphate-dependent enzyme</fullName>
    </submittedName>
</protein>
<dbReference type="CDD" id="cd00609">
    <property type="entry name" value="AAT_like"/>
    <property type="match status" value="1"/>
</dbReference>
<keyword evidence="7" id="KW-0032">Aminotransferase</keyword>
<gene>
    <name evidence="7" type="ORF">GHC57_10930</name>
</gene>
<dbReference type="PANTHER" id="PTHR46577">
    <property type="entry name" value="HTH-TYPE TRANSCRIPTIONAL REGULATORY PROTEIN GABR"/>
    <property type="match status" value="1"/>
</dbReference>
<dbReference type="Pfam" id="PF00155">
    <property type="entry name" value="Aminotran_1_2"/>
    <property type="match status" value="1"/>
</dbReference>
<evidence type="ECO:0000256" key="2">
    <source>
        <dbReference type="ARBA" id="ARBA00022898"/>
    </source>
</evidence>
<dbReference type="InterPro" id="IPR036388">
    <property type="entry name" value="WH-like_DNA-bd_sf"/>
</dbReference>
<keyword evidence="4" id="KW-0238">DNA-binding</keyword>
<evidence type="ECO:0000256" key="5">
    <source>
        <dbReference type="ARBA" id="ARBA00023163"/>
    </source>
</evidence>
<organism evidence="7 8">
    <name type="scientific">Roseospira navarrensis</name>
    <dbReference type="NCBI Taxonomy" id="140058"/>
    <lineage>
        <taxon>Bacteria</taxon>
        <taxon>Pseudomonadati</taxon>
        <taxon>Pseudomonadota</taxon>
        <taxon>Alphaproteobacteria</taxon>
        <taxon>Rhodospirillales</taxon>
        <taxon>Rhodospirillaceae</taxon>
        <taxon>Roseospira</taxon>
    </lineage>
</organism>
<dbReference type="SUPFAM" id="SSF53383">
    <property type="entry name" value="PLP-dependent transferases"/>
    <property type="match status" value="1"/>
</dbReference>
<dbReference type="EMBL" id="WIVE01000031">
    <property type="protein sequence ID" value="MQX37032.1"/>
    <property type="molecule type" value="Genomic_DNA"/>
</dbReference>
<dbReference type="InterPro" id="IPR036390">
    <property type="entry name" value="WH_DNA-bd_sf"/>
</dbReference>
<dbReference type="Proteomes" id="UP000434582">
    <property type="component" value="Unassembled WGS sequence"/>
</dbReference>
<evidence type="ECO:0000256" key="4">
    <source>
        <dbReference type="ARBA" id="ARBA00023125"/>
    </source>
</evidence>
<comment type="caution">
    <text evidence="7">The sequence shown here is derived from an EMBL/GenBank/DDBJ whole genome shotgun (WGS) entry which is preliminary data.</text>
</comment>
<dbReference type="GO" id="GO:0030170">
    <property type="term" value="F:pyridoxal phosphate binding"/>
    <property type="evidence" value="ECO:0007669"/>
    <property type="project" value="InterPro"/>
</dbReference>
<feature type="domain" description="HTH gntR-type" evidence="6">
    <location>
        <begin position="13"/>
        <end position="81"/>
    </location>
</feature>
<dbReference type="Pfam" id="PF00392">
    <property type="entry name" value="GntR"/>
    <property type="match status" value="1"/>
</dbReference>
<sequence length="464" mass="47913">MAMWVPDLTGHRGPAYLAIVDALAAEIASGALSPGTRLPPHRALAYALGLSPNTTSRAYAEAVARALVRGEVGRGTFVRAPGASDASDTDADLRRTMAGPIDLSRNLPNRGAAGAQLARTLGALGRGADLDALLDYQDAADPDRAAAVALAWLARVGVPATADEVTVTVGAQHALMASLLALTRPGDLILTEALTYAPLKAMAARLGLTVRGVPLDADGPCPEALEALCAGCAPRLLYLTPTLQTPTAAILPESRRRALLAVAARHDLVLIEDDVFGPLVPDAPPPLARLAPDRVVYLSSTSKALAPGLRVGVARAPATLAAALRGAVALSCWMPPPLTAEIAGRWIADGTADRLTEAQRAVARHRQARAAQVFAGLDARAHPCGLHLWLPLPEGWTADALRAAAASRGVGVTEAAAFAVDPAQAPEAVRLCLSHEPDEARLTRGLTIVRQILDGPPGGGPLVL</sequence>
<evidence type="ECO:0000256" key="1">
    <source>
        <dbReference type="ARBA" id="ARBA00005384"/>
    </source>
</evidence>
<proteinExistence type="inferred from homology"/>
<dbReference type="SMART" id="SM00345">
    <property type="entry name" value="HTH_GNTR"/>
    <property type="match status" value="1"/>
</dbReference>
<dbReference type="InterPro" id="IPR051446">
    <property type="entry name" value="HTH_trans_reg/aminotransferase"/>
</dbReference>
<dbReference type="InterPro" id="IPR015424">
    <property type="entry name" value="PyrdxlP-dep_Trfase"/>
</dbReference>
<dbReference type="RefSeq" id="WP_153344094.1">
    <property type="nucleotide sequence ID" value="NZ_WIVE01000031.1"/>
</dbReference>
<dbReference type="Gene3D" id="1.10.10.10">
    <property type="entry name" value="Winged helix-like DNA-binding domain superfamily/Winged helix DNA-binding domain"/>
    <property type="match status" value="1"/>
</dbReference>
<evidence type="ECO:0000259" key="6">
    <source>
        <dbReference type="PROSITE" id="PS50949"/>
    </source>
</evidence>
<keyword evidence="5" id="KW-0804">Transcription</keyword>
<dbReference type="Gene3D" id="3.40.640.10">
    <property type="entry name" value="Type I PLP-dependent aspartate aminotransferase-like (Major domain)"/>
    <property type="match status" value="1"/>
</dbReference>
<dbReference type="GO" id="GO:0008483">
    <property type="term" value="F:transaminase activity"/>
    <property type="evidence" value="ECO:0007669"/>
    <property type="project" value="UniProtKB-KW"/>
</dbReference>
<comment type="similarity">
    <text evidence="1">In the C-terminal section; belongs to the class-I pyridoxal-phosphate-dependent aminotransferase family.</text>
</comment>
<evidence type="ECO:0000256" key="3">
    <source>
        <dbReference type="ARBA" id="ARBA00023015"/>
    </source>
</evidence>
<dbReference type="PANTHER" id="PTHR46577:SF1">
    <property type="entry name" value="HTH-TYPE TRANSCRIPTIONAL REGULATORY PROTEIN GABR"/>
    <property type="match status" value="1"/>
</dbReference>
<accession>A0A7X1ZEW1</accession>
<dbReference type="InterPro" id="IPR015421">
    <property type="entry name" value="PyrdxlP-dep_Trfase_major"/>
</dbReference>
<dbReference type="OrthoDB" id="9794015at2"/>
<keyword evidence="8" id="KW-1185">Reference proteome</keyword>
<dbReference type="InterPro" id="IPR004839">
    <property type="entry name" value="Aminotransferase_I/II_large"/>
</dbReference>
<keyword evidence="2" id="KW-0663">Pyridoxal phosphate</keyword>
<dbReference type="PROSITE" id="PS50949">
    <property type="entry name" value="HTH_GNTR"/>
    <property type="match status" value="1"/>
</dbReference>
<keyword evidence="3" id="KW-0805">Transcription regulation</keyword>
<name>A0A7X1ZEW1_9PROT</name>
<keyword evidence="7" id="KW-0808">Transferase</keyword>
<dbReference type="InterPro" id="IPR000524">
    <property type="entry name" value="Tscrpt_reg_HTH_GntR"/>
</dbReference>
<dbReference type="GO" id="GO:0003677">
    <property type="term" value="F:DNA binding"/>
    <property type="evidence" value="ECO:0007669"/>
    <property type="project" value="UniProtKB-KW"/>
</dbReference>
<dbReference type="SUPFAM" id="SSF46785">
    <property type="entry name" value="Winged helix' DNA-binding domain"/>
    <property type="match status" value="1"/>
</dbReference>
<evidence type="ECO:0000313" key="8">
    <source>
        <dbReference type="Proteomes" id="UP000434582"/>
    </source>
</evidence>
<reference evidence="7 8" key="1">
    <citation type="submission" date="2019-10" db="EMBL/GenBank/DDBJ databases">
        <title>Draft whole-genome sequence of the purple nonsulfur photosynthetic bacterium Roseospira navarrensis DSM 15114.</title>
        <authorList>
            <person name="Kyndt J.A."/>
            <person name="Meyer T.E."/>
        </authorList>
    </citation>
    <scope>NUCLEOTIDE SEQUENCE [LARGE SCALE GENOMIC DNA]</scope>
    <source>
        <strain evidence="7 8">DSM 15114</strain>
    </source>
</reference>
<dbReference type="GO" id="GO:0003700">
    <property type="term" value="F:DNA-binding transcription factor activity"/>
    <property type="evidence" value="ECO:0007669"/>
    <property type="project" value="InterPro"/>
</dbReference>
<dbReference type="CDD" id="cd07377">
    <property type="entry name" value="WHTH_GntR"/>
    <property type="match status" value="1"/>
</dbReference>
<evidence type="ECO:0000313" key="7">
    <source>
        <dbReference type="EMBL" id="MQX37032.1"/>
    </source>
</evidence>
<dbReference type="AlphaFoldDB" id="A0A7X1ZEW1"/>